<dbReference type="AlphaFoldDB" id="A0AAD4LB98"/>
<feature type="transmembrane region" description="Helical" evidence="2">
    <location>
        <begin position="176"/>
        <end position="197"/>
    </location>
</feature>
<feature type="transmembrane region" description="Helical" evidence="2">
    <location>
        <begin position="146"/>
        <end position="169"/>
    </location>
</feature>
<reference evidence="3" key="1">
    <citation type="submission" date="2022-01" db="EMBL/GenBank/DDBJ databases">
        <title>Comparative genomics reveals a dynamic genome evolution in the ectomycorrhizal milk-cap (Lactarius) mushrooms.</title>
        <authorList>
            <consortium name="DOE Joint Genome Institute"/>
            <person name="Lebreton A."/>
            <person name="Tang N."/>
            <person name="Kuo A."/>
            <person name="LaButti K."/>
            <person name="Drula E."/>
            <person name="Barry K."/>
            <person name="Clum A."/>
            <person name="Lipzen A."/>
            <person name="Mousain D."/>
            <person name="Ng V."/>
            <person name="Wang R."/>
            <person name="Wang X."/>
            <person name="Dai Y."/>
            <person name="Henrissat B."/>
            <person name="Grigoriev I.V."/>
            <person name="Guerin-Laguette A."/>
            <person name="Yu F."/>
            <person name="Martin F.M."/>
        </authorList>
    </citation>
    <scope>NUCLEOTIDE SEQUENCE</scope>
    <source>
        <strain evidence="3">QP</strain>
    </source>
</reference>
<evidence type="ECO:0000256" key="2">
    <source>
        <dbReference type="SAM" id="Phobius"/>
    </source>
</evidence>
<name>A0AAD4LB98_9AGAM</name>
<protein>
    <submittedName>
        <fullName evidence="3">Uncharacterized protein</fullName>
    </submittedName>
</protein>
<evidence type="ECO:0000256" key="1">
    <source>
        <dbReference type="SAM" id="MobiDB-lite"/>
    </source>
</evidence>
<gene>
    <name evidence="3" type="ORF">EDB92DRAFT_1128834</name>
</gene>
<keyword evidence="2" id="KW-0812">Transmembrane</keyword>
<comment type="caution">
    <text evidence="3">The sequence shown here is derived from an EMBL/GenBank/DDBJ whole genome shotgun (WGS) entry which is preliminary data.</text>
</comment>
<keyword evidence="4" id="KW-1185">Reference proteome</keyword>
<feature type="transmembrane region" description="Helical" evidence="2">
    <location>
        <begin position="259"/>
        <end position="280"/>
    </location>
</feature>
<feature type="transmembrane region" description="Helical" evidence="2">
    <location>
        <begin position="217"/>
        <end position="238"/>
    </location>
</feature>
<organism evidence="3 4">
    <name type="scientific">Lactarius akahatsu</name>
    <dbReference type="NCBI Taxonomy" id="416441"/>
    <lineage>
        <taxon>Eukaryota</taxon>
        <taxon>Fungi</taxon>
        <taxon>Dikarya</taxon>
        <taxon>Basidiomycota</taxon>
        <taxon>Agaricomycotina</taxon>
        <taxon>Agaricomycetes</taxon>
        <taxon>Russulales</taxon>
        <taxon>Russulaceae</taxon>
        <taxon>Lactarius</taxon>
    </lineage>
</organism>
<feature type="transmembrane region" description="Helical" evidence="2">
    <location>
        <begin position="100"/>
        <end position="126"/>
    </location>
</feature>
<dbReference type="Proteomes" id="UP001201163">
    <property type="component" value="Unassembled WGS sequence"/>
</dbReference>
<accession>A0AAD4LB98</accession>
<feature type="region of interest" description="Disordered" evidence="1">
    <location>
        <begin position="315"/>
        <end position="351"/>
    </location>
</feature>
<feature type="region of interest" description="Disordered" evidence="1">
    <location>
        <begin position="376"/>
        <end position="398"/>
    </location>
</feature>
<proteinExistence type="predicted"/>
<keyword evidence="2" id="KW-1133">Transmembrane helix</keyword>
<sequence length="398" mass="43519">MIPHSCFELARRDKLHGFEKNTYSNWHCASLHVPTFGTPLQPLPAKMPPKAFPGDLSWNMASLVSLWVVGPLYGINICVYILCIHVLYMKGLRGLNLMMLIVTSVQFALATGHVIAVLVQLIRAFIGAAGTLDGPSNYLLNQSTPAHVAEVLYITNSLIGDAIMIWRLWIIWNRNIWLCVPFIVLCVASGVAGYTALVNLARLTPADTVFLSRVHSWLIATWALSIATQLGATLLISYRIWKSIQWNSSKGLRASRLSVLWILVESGALYSVTTTFLLGFSSTNTGAIFVASLGQISALAPTLIIVRAGLKSSGTSSSFTPAKGSINKPYYGPPPPQSFRRDVESGPPEDDPMVVHVKQATEIRLDSMKLHDIGDLSTVEERSSSATPNRALRLSFDT</sequence>
<feature type="transmembrane region" description="Helical" evidence="2">
    <location>
        <begin position="64"/>
        <end position="88"/>
    </location>
</feature>
<feature type="transmembrane region" description="Helical" evidence="2">
    <location>
        <begin position="286"/>
        <end position="306"/>
    </location>
</feature>
<keyword evidence="2" id="KW-0472">Membrane</keyword>
<dbReference type="EMBL" id="JAKELL010000047">
    <property type="protein sequence ID" value="KAH8987460.1"/>
    <property type="molecule type" value="Genomic_DNA"/>
</dbReference>
<evidence type="ECO:0000313" key="3">
    <source>
        <dbReference type="EMBL" id="KAH8987460.1"/>
    </source>
</evidence>
<evidence type="ECO:0000313" key="4">
    <source>
        <dbReference type="Proteomes" id="UP001201163"/>
    </source>
</evidence>